<dbReference type="Proteomes" id="UP000045051">
    <property type="component" value="Unassembled WGS sequence"/>
</dbReference>
<dbReference type="AlphaFoldDB" id="A0A0B7I542"/>
<organism evidence="1 2">
    <name type="scientific">Capnocytophaga canis</name>
    <dbReference type="NCBI Taxonomy" id="1848903"/>
    <lineage>
        <taxon>Bacteria</taxon>
        <taxon>Pseudomonadati</taxon>
        <taxon>Bacteroidota</taxon>
        <taxon>Flavobacteriia</taxon>
        <taxon>Flavobacteriales</taxon>
        <taxon>Flavobacteriaceae</taxon>
        <taxon>Capnocytophaga</taxon>
    </lineage>
</organism>
<evidence type="ECO:0000313" key="2">
    <source>
        <dbReference type="Proteomes" id="UP000045051"/>
    </source>
</evidence>
<keyword evidence="2" id="KW-1185">Reference proteome</keyword>
<accession>A0A0B7I542</accession>
<sequence length="46" mass="5330">MPKTNLFDSLVTCLFNYSNDISFLGYILCKIKKQSNLNSLSHNYKI</sequence>
<gene>
    <name evidence="1" type="ORF">CCAND38_230034</name>
</gene>
<name>A0A0B7I542_9FLAO</name>
<protein>
    <submittedName>
        <fullName evidence="1">Uncharacterized protein</fullName>
    </submittedName>
</protein>
<evidence type="ECO:0000313" key="1">
    <source>
        <dbReference type="EMBL" id="CEN45242.1"/>
    </source>
</evidence>
<reference evidence="1 2" key="1">
    <citation type="submission" date="2015-01" db="EMBL/GenBank/DDBJ databases">
        <authorList>
            <person name="Xiang T."/>
            <person name="Song Y."/>
            <person name="Huang L."/>
            <person name="Wang B."/>
            <person name="Wu P."/>
        </authorList>
    </citation>
    <scope>NUCLEOTIDE SEQUENCE [LARGE SCALE GENOMIC DNA]</scope>
    <source>
        <strain evidence="1 2">CcD38</strain>
    </source>
</reference>
<proteinExistence type="predicted"/>
<dbReference type="EMBL" id="CDOI01000133">
    <property type="protein sequence ID" value="CEN45242.1"/>
    <property type="molecule type" value="Genomic_DNA"/>
</dbReference>